<dbReference type="Proteomes" id="UP000521676">
    <property type="component" value="Unassembled WGS sequence"/>
</dbReference>
<dbReference type="PANTHER" id="PTHR31088">
    <property type="entry name" value="MEMBRANE-ASSOCIATED PROTEIN VIPP1, CHLOROPLASTIC"/>
    <property type="match status" value="1"/>
</dbReference>
<keyword evidence="2" id="KW-0175">Coiled coil</keyword>
<organism evidence="3 5">
    <name type="scientific">Candidatus Chlorohelix allophototropha</name>
    <dbReference type="NCBI Taxonomy" id="3003348"/>
    <lineage>
        <taxon>Bacteria</taxon>
        <taxon>Bacillati</taxon>
        <taxon>Chloroflexota</taxon>
        <taxon>Chloroflexia</taxon>
        <taxon>Candidatus Chloroheliales</taxon>
        <taxon>Candidatus Chloroheliaceae</taxon>
        <taxon>Candidatus Chlorohelix</taxon>
    </lineage>
</organism>
<comment type="similarity">
    <text evidence="1">Belongs to the PspA/Vipp/IM30 family.</text>
</comment>
<proteinExistence type="inferred from homology"/>
<evidence type="ECO:0000256" key="2">
    <source>
        <dbReference type="SAM" id="Coils"/>
    </source>
</evidence>
<reference evidence="4" key="2">
    <citation type="journal article" date="2024" name="Nature">
        <title>Anoxygenic phototroph of the Chloroflexota uses a type I reaction centre.</title>
        <authorList>
            <person name="Tsuji J.M."/>
            <person name="Shaw N.A."/>
            <person name="Nagashima S."/>
            <person name="Venkiteswaran J.J."/>
            <person name="Schiff S.L."/>
            <person name="Watanabe T."/>
            <person name="Fukui M."/>
            <person name="Hanada S."/>
            <person name="Tank M."/>
            <person name="Neufeld J.D."/>
        </authorList>
    </citation>
    <scope>NUCLEOTIDE SEQUENCE</scope>
    <source>
        <strain evidence="4">L227-S17</strain>
    </source>
</reference>
<dbReference type="PANTHER" id="PTHR31088:SF6">
    <property type="entry name" value="PHAGE SHOCK PROTEIN A"/>
    <property type="match status" value="1"/>
</dbReference>
<dbReference type="Proteomes" id="UP001431572">
    <property type="component" value="Chromosome 1"/>
</dbReference>
<dbReference type="EMBL" id="JACATZ010000001">
    <property type="protein sequence ID" value="NWJ45132.1"/>
    <property type="molecule type" value="Genomic_DNA"/>
</dbReference>
<accession>A0A8T7LXZ6</accession>
<evidence type="ECO:0000313" key="4">
    <source>
        <dbReference type="EMBL" id="WJW67011.1"/>
    </source>
</evidence>
<dbReference type="Pfam" id="PF04012">
    <property type="entry name" value="PspA_IM30"/>
    <property type="match status" value="1"/>
</dbReference>
<evidence type="ECO:0000313" key="3">
    <source>
        <dbReference type="EMBL" id="NWJ45132.1"/>
    </source>
</evidence>
<protein>
    <submittedName>
        <fullName evidence="3">PspA/IM30 family protein</fullName>
    </submittedName>
</protein>
<dbReference type="RefSeq" id="WP_341468906.1">
    <property type="nucleotide sequence ID" value="NZ_CP128399.1"/>
</dbReference>
<evidence type="ECO:0000313" key="5">
    <source>
        <dbReference type="Proteomes" id="UP000521676"/>
    </source>
</evidence>
<feature type="coiled-coil region" evidence="2">
    <location>
        <begin position="55"/>
        <end position="136"/>
    </location>
</feature>
<dbReference type="EMBL" id="CP128399">
    <property type="protein sequence ID" value="WJW67011.1"/>
    <property type="molecule type" value="Genomic_DNA"/>
</dbReference>
<dbReference type="AlphaFoldDB" id="A0A8T7LXZ6"/>
<reference evidence="3 5" key="1">
    <citation type="submission" date="2020-06" db="EMBL/GenBank/DDBJ databases">
        <title>Anoxygenic phototrophic Chloroflexota member uses a Type I reaction center.</title>
        <authorList>
            <person name="Tsuji J.M."/>
            <person name="Shaw N.A."/>
            <person name="Nagashima S."/>
            <person name="Venkiteswaran J."/>
            <person name="Schiff S.L."/>
            <person name="Hanada S."/>
            <person name="Tank M."/>
            <person name="Neufeld J.D."/>
        </authorList>
    </citation>
    <scope>NUCLEOTIDE SEQUENCE [LARGE SCALE GENOMIC DNA]</scope>
    <source>
        <strain evidence="3">L227-S17</strain>
    </source>
</reference>
<gene>
    <name evidence="3" type="ORF">HXX08_04555</name>
    <name evidence="4" type="ORF">OZ401_000259</name>
</gene>
<sequence length="231" mass="26038">MAGIIDRVTMIVKANVNDLLEKSENPERQLNYFILEMEDSIKEAENTVTGAATQAKMLDLQAQEARRKGQDWEQKAERALKANREDLAREALRMQAQADEEANAYQAQYEEQKKIQEQLRSQMTLLRQKYNELQSNKPTLLARYGMAKLTNKVYGEKDPITGINTGASSRMERKIMAQEALSQMGGAEVKAAQTEAEINKLPDDDLDSELDALKQKMGLGKKADEQKEGQA</sequence>
<dbReference type="InterPro" id="IPR007157">
    <property type="entry name" value="PspA_VIPP1"/>
</dbReference>
<name>A0A8T7LXZ6_9CHLR</name>
<evidence type="ECO:0000256" key="1">
    <source>
        <dbReference type="ARBA" id="ARBA00043985"/>
    </source>
</evidence>
<keyword evidence="6" id="KW-1185">Reference proteome</keyword>
<evidence type="ECO:0000313" key="6">
    <source>
        <dbReference type="Proteomes" id="UP001431572"/>
    </source>
</evidence>